<feature type="compositionally biased region" description="Basic and acidic residues" evidence="1">
    <location>
        <begin position="69"/>
        <end position="93"/>
    </location>
</feature>
<organism evidence="2 3">
    <name type="scientific">Ameca splendens</name>
    <dbReference type="NCBI Taxonomy" id="208324"/>
    <lineage>
        <taxon>Eukaryota</taxon>
        <taxon>Metazoa</taxon>
        <taxon>Chordata</taxon>
        <taxon>Craniata</taxon>
        <taxon>Vertebrata</taxon>
        <taxon>Euteleostomi</taxon>
        <taxon>Actinopterygii</taxon>
        <taxon>Neopterygii</taxon>
        <taxon>Teleostei</taxon>
        <taxon>Neoteleostei</taxon>
        <taxon>Acanthomorphata</taxon>
        <taxon>Ovalentaria</taxon>
        <taxon>Atherinomorphae</taxon>
        <taxon>Cyprinodontiformes</taxon>
        <taxon>Goodeidae</taxon>
        <taxon>Ameca</taxon>
    </lineage>
</organism>
<evidence type="ECO:0000313" key="3">
    <source>
        <dbReference type="Proteomes" id="UP001469553"/>
    </source>
</evidence>
<dbReference type="Proteomes" id="UP001469553">
    <property type="component" value="Unassembled WGS sequence"/>
</dbReference>
<evidence type="ECO:0000313" key="2">
    <source>
        <dbReference type="EMBL" id="MEQ2295633.1"/>
    </source>
</evidence>
<keyword evidence="3" id="KW-1185">Reference proteome</keyword>
<accession>A0ABV0YP49</accession>
<gene>
    <name evidence="2" type="ORF">AMECASPLE_016435</name>
</gene>
<proteinExistence type="predicted"/>
<feature type="region of interest" description="Disordered" evidence="1">
    <location>
        <begin position="61"/>
        <end position="102"/>
    </location>
</feature>
<name>A0ABV0YP49_9TELE</name>
<comment type="caution">
    <text evidence="2">The sequence shown here is derived from an EMBL/GenBank/DDBJ whole genome shotgun (WGS) entry which is preliminary data.</text>
</comment>
<dbReference type="EMBL" id="JAHRIP010038816">
    <property type="protein sequence ID" value="MEQ2295633.1"/>
    <property type="molecule type" value="Genomic_DNA"/>
</dbReference>
<reference evidence="2 3" key="1">
    <citation type="submission" date="2021-06" db="EMBL/GenBank/DDBJ databases">
        <authorList>
            <person name="Palmer J.M."/>
        </authorList>
    </citation>
    <scope>NUCLEOTIDE SEQUENCE [LARGE SCALE GENOMIC DNA]</scope>
    <source>
        <strain evidence="2 3">AS_MEX2019</strain>
        <tissue evidence="2">Muscle</tissue>
    </source>
</reference>
<evidence type="ECO:0000256" key="1">
    <source>
        <dbReference type="SAM" id="MobiDB-lite"/>
    </source>
</evidence>
<sequence length="115" mass="13011">MYTSSTSSTDIIVRHTIFHFCQESIVYPENNVPSGQEGSPLPCVPVEKIRSIALRDHLTRSIIHNSGDMQREAPKEDKTQSRSRADRVWETGENHPLPPRAETLLSNNLRCTVLN</sequence>
<protein>
    <submittedName>
        <fullName evidence="2">Uncharacterized protein</fullName>
    </submittedName>
</protein>